<sequence length="647" mass="67487">MDAAPAAFDPAAFLRGLDALHASGAGPEAAERYLRDALAATAGDRPARLQVLNEAMGHHRSVGRHDDAVREAIEALALVDQLGLAGTEAHATTLVNAATAHRAAGLHDDALALYRAARAAAATAFPAGDRRLAALRNNLALALGATGDHAGARDELLGALAILESAAVDPGADLDIAATRSNLALECLALGRGDDAARHTAAALAIVREGGHAEDPHAAAMLASHAQQRLLAGHAAQAVDLYAEALAIVERAYGAGSDAYAITAGNLADARRVAAQAAPGAAPDAVVEPARAATPTAASSPAGEAPTAHRADGPTGMELARELWEDHVRPLLAERYPDHRGRIAAGLVGHGSECYGFDDAVSRDHDFGPGLCLWLTASDHAEIGAALQADYERLPRVLHGLGPRVETARARGEGRRTGVFEIGEFFTSVAGRPSAPTADSPHEWMLLEEATLAAATNGAVFADPLGAFSAARNGFRRMPEDVRLARISQRLGMIAQAGQYNVPRMLARGDGEAAWLAVGELARAAASLVMLLNGPTAVGYLPYYKWHFAALRRLAARPASRLPEAHRDLSQILRLASAACLGGAGFGEGGSGAGPARERLEAAIERLSARIVAELRVQGLSRSDATFLEHHRGEVQARIRDPWLRAL</sequence>
<keyword evidence="4" id="KW-1185">Reference proteome</keyword>
<reference evidence="3" key="1">
    <citation type="submission" date="2023-06" db="EMBL/GenBank/DDBJ databases">
        <title>Sysu t00192.</title>
        <authorList>
            <person name="Gao L."/>
            <person name="Fang B.-Z."/>
            <person name="Li W.-J."/>
        </authorList>
    </citation>
    <scope>NUCLEOTIDE SEQUENCE</scope>
    <source>
        <strain evidence="3">SYSU T00192</strain>
    </source>
</reference>
<accession>A0ABT8G8B2</accession>
<evidence type="ECO:0000313" key="4">
    <source>
        <dbReference type="Proteomes" id="UP001172728"/>
    </source>
</evidence>
<proteinExistence type="predicted"/>
<name>A0ABT8G8B2_9MICO</name>
<feature type="domain" description="DUF4037" evidence="2">
    <location>
        <begin position="444"/>
        <end position="546"/>
    </location>
</feature>
<gene>
    <name evidence="3" type="ORF">QQX09_05865</name>
</gene>
<dbReference type="EMBL" id="JAUHPW010000003">
    <property type="protein sequence ID" value="MDN4475382.1"/>
    <property type="molecule type" value="Genomic_DNA"/>
</dbReference>
<dbReference type="InterPro" id="IPR025117">
    <property type="entry name" value="DUF4037"/>
</dbReference>
<protein>
    <submittedName>
        <fullName evidence="3">DUF4037 domain-containing protein</fullName>
    </submittedName>
</protein>
<evidence type="ECO:0000313" key="3">
    <source>
        <dbReference type="EMBL" id="MDN4475382.1"/>
    </source>
</evidence>
<dbReference type="Proteomes" id="UP001172728">
    <property type="component" value="Unassembled WGS sequence"/>
</dbReference>
<dbReference type="Gene3D" id="1.25.40.10">
    <property type="entry name" value="Tetratricopeptide repeat domain"/>
    <property type="match status" value="2"/>
</dbReference>
<dbReference type="SUPFAM" id="SSF48452">
    <property type="entry name" value="TPR-like"/>
    <property type="match status" value="2"/>
</dbReference>
<dbReference type="InterPro" id="IPR011990">
    <property type="entry name" value="TPR-like_helical_dom_sf"/>
</dbReference>
<comment type="caution">
    <text evidence="3">The sequence shown here is derived from an EMBL/GenBank/DDBJ whole genome shotgun (WGS) entry which is preliminary data.</text>
</comment>
<dbReference type="Pfam" id="PF13228">
    <property type="entry name" value="DUF4037"/>
    <property type="match status" value="1"/>
</dbReference>
<feature type="compositionally biased region" description="Low complexity" evidence="1">
    <location>
        <begin position="281"/>
        <end position="306"/>
    </location>
</feature>
<dbReference type="RefSeq" id="WP_301131817.1">
    <property type="nucleotide sequence ID" value="NZ_JAUHPW010000003.1"/>
</dbReference>
<organism evidence="3 4">
    <name type="scientific">Demequina litoralis</name>
    <dbReference type="NCBI Taxonomy" id="3051660"/>
    <lineage>
        <taxon>Bacteria</taxon>
        <taxon>Bacillati</taxon>
        <taxon>Actinomycetota</taxon>
        <taxon>Actinomycetes</taxon>
        <taxon>Micrococcales</taxon>
        <taxon>Demequinaceae</taxon>
        <taxon>Demequina</taxon>
    </lineage>
</organism>
<evidence type="ECO:0000256" key="1">
    <source>
        <dbReference type="SAM" id="MobiDB-lite"/>
    </source>
</evidence>
<evidence type="ECO:0000259" key="2">
    <source>
        <dbReference type="Pfam" id="PF13228"/>
    </source>
</evidence>
<feature type="region of interest" description="Disordered" evidence="1">
    <location>
        <begin position="281"/>
        <end position="312"/>
    </location>
</feature>